<dbReference type="GO" id="GO:0034473">
    <property type="term" value="P:U1 snRNA 3'-end processing"/>
    <property type="evidence" value="ECO:0007669"/>
    <property type="project" value="TreeGrafter"/>
</dbReference>
<comment type="similarity">
    <text evidence="3">Belongs to the RNase PH family.</text>
</comment>
<dbReference type="EMBL" id="QXFU01003430">
    <property type="protein sequence ID" value="KAE8975451.1"/>
    <property type="molecule type" value="Genomic_DNA"/>
</dbReference>
<dbReference type="SUPFAM" id="SSF54211">
    <property type="entry name" value="Ribosomal protein S5 domain 2-like"/>
    <property type="match status" value="1"/>
</dbReference>
<evidence type="ECO:0000313" key="11">
    <source>
        <dbReference type="Proteomes" id="UP000435112"/>
    </source>
</evidence>
<evidence type="ECO:0000259" key="5">
    <source>
        <dbReference type="Pfam" id="PF01138"/>
    </source>
</evidence>
<dbReference type="EMBL" id="QXFT01001502">
    <property type="protein sequence ID" value="KAE9317002.1"/>
    <property type="molecule type" value="Genomic_DNA"/>
</dbReference>
<dbReference type="GO" id="GO:0000176">
    <property type="term" value="C:nuclear exosome (RNase complex)"/>
    <property type="evidence" value="ECO:0007669"/>
    <property type="project" value="TreeGrafter"/>
</dbReference>
<dbReference type="GO" id="GO:0034476">
    <property type="term" value="P:U5 snRNA 3'-end processing"/>
    <property type="evidence" value="ECO:0007669"/>
    <property type="project" value="TreeGrafter"/>
</dbReference>
<organism evidence="6 11">
    <name type="scientific">Phytophthora rubi</name>
    <dbReference type="NCBI Taxonomy" id="129364"/>
    <lineage>
        <taxon>Eukaryota</taxon>
        <taxon>Sar</taxon>
        <taxon>Stramenopiles</taxon>
        <taxon>Oomycota</taxon>
        <taxon>Peronosporomycetes</taxon>
        <taxon>Peronosporales</taxon>
        <taxon>Peronosporaceae</taxon>
        <taxon>Phytophthora</taxon>
    </lineage>
</organism>
<dbReference type="GO" id="GO:0071028">
    <property type="term" value="P:nuclear mRNA surveillance"/>
    <property type="evidence" value="ECO:0007669"/>
    <property type="project" value="TreeGrafter"/>
</dbReference>
<dbReference type="GO" id="GO:0016075">
    <property type="term" value="P:rRNA catabolic process"/>
    <property type="evidence" value="ECO:0007669"/>
    <property type="project" value="TreeGrafter"/>
</dbReference>
<dbReference type="Proteomes" id="UP000434957">
    <property type="component" value="Unassembled WGS sequence"/>
</dbReference>
<dbReference type="GO" id="GO:0000177">
    <property type="term" value="C:cytoplasmic exosome (RNase complex)"/>
    <property type="evidence" value="ECO:0007669"/>
    <property type="project" value="TreeGrafter"/>
</dbReference>
<dbReference type="GO" id="GO:0034475">
    <property type="term" value="P:U4 snRNA 3'-end processing"/>
    <property type="evidence" value="ECO:0007669"/>
    <property type="project" value="TreeGrafter"/>
</dbReference>
<dbReference type="InterPro" id="IPR020568">
    <property type="entry name" value="Ribosomal_Su5_D2-typ_SF"/>
</dbReference>
<dbReference type="OrthoDB" id="10264038at2759"/>
<dbReference type="Proteomes" id="UP000429607">
    <property type="component" value="Unassembled WGS sequence"/>
</dbReference>
<dbReference type="GO" id="GO:0035925">
    <property type="term" value="F:mRNA 3'-UTR AU-rich region binding"/>
    <property type="evidence" value="ECO:0007669"/>
    <property type="project" value="TreeGrafter"/>
</dbReference>
<dbReference type="Gene3D" id="3.30.230.70">
    <property type="entry name" value="GHMP Kinase, N-terminal domain"/>
    <property type="match status" value="1"/>
</dbReference>
<keyword evidence="4" id="KW-0963">Cytoplasm</keyword>
<evidence type="ECO:0000313" key="6">
    <source>
        <dbReference type="EMBL" id="KAE8975451.1"/>
    </source>
</evidence>
<dbReference type="GO" id="GO:0071035">
    <property type="term" value="P:nuclear polyadenylation-dependent rRNA catabolic process"/>
    <property type="evidence" value="ECO:0007669"/>
    <property type="project" value="TreeGrafter"/>
</dbReference>
<evidence type="ECO:0000256" key="2">
    <source>
        <dbReference type="ARBA" id="ARBA00004496"/>
    </source>
</evidence>
<dbReference type="PANTHER" id="PTHR11097">
    <property type="entry name" value="EXOSOME COMPLEX EXONUCLEASE RIBOSOMAL RNA PROCESSING PROTEIN"/>
    <property type="match status" value="1"/>
</dbReference>
<evidence type="ECO:0000256" key="4">
    <source>
        <dbReference type="ARBA" id="ARBA00022490"/>
    </source>
</evidence>
<name>A0A6A3I0F7_9STRA</name>
<dbReference type="Proteomes" id="UP000435112">
    <property type="component" value="Unassembled WGS sequence"/>
</dbReference>
<accession>A0A6A3I0F7</accession>
<gene>
    <name evidence="7" type="ORF">PR001_g25369</name>
    <name evidence="6" type="ORF">PR002_g25600</name>
    <name evidence="8" type="ORF">PR003_g18585</name>
</gene>
<evidence type="ECO:0000256" key="3">
    <source>
        <dbReference type="ARBA" id="ARBA00006678"/>
    </source>
</evidence>
<dbReference type="GO" id="GO:0000467">
    <property type="term" value="P:exonucleolytic trimming to generate mature 3'-end of 5.8S rRNA from tricistronic rRNA transcript (SSU-rRNA, 5.8S rRNA, LSU-rRNA)"/>
    <property type="evidence" value="ECO:0007669"/>
    <property type="project" value="TreeGrafter"/>
</dbReference>
<dbReference type="InterPro" id="IPR001247">
    <property type="entry name" value="ExoRNase_PH_dom1"/>
</dbReference>
<reference evidence="9 11" key="1">
    <citation type="submission" date="2018-09" db="EMBL/GenBank/DDBJ databases">
        <title>Genomic investigation of the strawberry pathogen Phytophthora fragariae indicates pathogenicity is determined by transcriptional variation in three key races.</title>
        <authorList>
            <person name="Adams T.M."/>
            <person name="Armitage A.D."/>
            <person name="Sobczyk M.K."/>
            <person name="Bates H.J."/>
            <person name="Dunwell J.M."/>
            <person name="Nellist C.F."/>
            <person name="Harrison R.J."/>
        </authorList>
    </citation>
    <scope>NUCLEOTIDE SEQUENCE [LARGE SCALE GENOMIC DNA]</scope>
    <source>
        <strain evidence="7 9">SCRP249</strain>
        <strain evidence="6 11">SCRP324</strain>
        <strain evidence="8 10">SCRP333</strain>
    </source>
</reference>
<evidence type="ECO:0000313" key="7">
    <source>
        <dbReference type="EMBL" id="KAE8976605.1"/>
    </source>
</evidence>
<dbReference type="Pfam" id="PF01138">
    <property type="entry name" value="RNase_PH"/>
    <property type="match status" value="1"/>
</dbReference>
<evidence type="ECO:0000313" key="9">
    <source>
        <dbReference type="Proteomes" id="UP000429607"/>
    </source>
</evidence>
<dbReference type="AlphaFoldDB" id="A0A6A3I0F7"/>
<dbReference type="PANTHER" id="PTHR11097:SF14">
    <property type="entry name" value="EXOSOME COMPLEX COMPONENT RRP45"/>
    <property type="match status" value="1"/>
</dbReference>
<dbReference type="InterPro" id="IPR050590">
    <property type="entry name" value="Exosome_comp_Rrp42_subfam"/>
</dbReference>
<evidence type="ECO:0000313" key="10">
    <source>
        <dbReference type="Proteomes" id="UP000434957"/>
    </source>
</evidence>
<comment type="subcellular location">
    <subcellularLocation>
        <location evidence="2">Cytoplasm</location>
    </subcellularLocation>
    <subcellularLocation>
        <location evidence="1">Nucleus</location>
    </subcellularLocation>
</comment>
<keyword evidence="10" id="KW-1185">Reference proteome</keyword>
<feature type="domain" description="Exoribonuclease phosphorolytic" evidence="5">
    <location>
        <begin position="52"/>
        <end position="152"/>
    </location>
</feature>
<proteinExistence type="inferred from homology"/>
<evidence type="ECO:0000256" key="1">
    <source>
        <dbReference type="ARBA" id="ARBA00004123"/>
    </source>
</evidence>
<sequence>MALRDEHDFLSENERQFLANGSCHKCALTAASYARSACSSGAARARAKRRCSRAVVGFLHFAVELSTMTSPSFDAATSAGCGFASSVAAAELARLVACSVCESRALDTEALVVVAGEKVWAITCHLHVLDAKNLVDAASLAAIAALMHYRRPEVAV</sequence>
<dbReference type="GO" id="GO:0071038">
    <property type="term" value="P:TRAMP-dependent tRNA surveillance pathway"/>
    <property type="evidence" value="ECO:0007669"/>
    <property type="project" value="TreeGrafter"/>
</dbReference>
<dbReference type="InterPro" id="IPR027408">
    <property type="entry name" value="PNPase/RNase_PH_dom_sf"/>
</dbReference>
<dbReference type="EMBL" id="QXFV01003455">
    <property type="protein sequence ID" value="KAE8976605.1"/>
    <property type="molecule type" value="Genomic_DNA"/>
</dbReference>
<comment type="caution">
    <text evidence="6">The sequence shown here is derived from an EMBL/GenBank/DDBJ whole genome shotgun (WGS) entry which is preliminary data.</text>
</comment>
<protein>
    <recommendedName>
        <fullName evidence="5">Exoribonuclease phosphorolytic domain-containing protein</fullName>
    </recommendedName>
</protein>
<evidence type="ECO:0000313" key="8">
    <source>
        <dbReference type="EMBL" id="KAE9317002.1"/>
    </source>
</evidence>